<dbReference type="Proteomes" id="UP000041254">
    <property type="component" value="Unassembled WGS sequence"/>
</dbReference>
<dbReference type="PhylomeDB" id="A0A0G4F9J2"/>
<feature type="region of interest" description="Disordered" evidence="1">
    <location>
        <begin position="1"/>
        <end position="44"/>
    </location>
</feature>
<sequence length="620" mass="69599">MAKRHCPRQEEEDVDGMLVDDDDDGRVIDSDDMDTPNHGQQSSLPLWTVPSDTISTFLSPLLGTQCIIGTLSLVRKAFHTIAAEPSTHLCVHIHTAKAIHLTGQQLSVWLTRLSKTKRAVLFCPVTESITSLVEGTSNTLTYLEMDHSHSERHGRPRLLSERQGASLVEFPVLEEARVGGDWAQAAPRKRWALRSLVSLSVRDCRLLVPVIGFGVWWRSFAPALRSFEYDDDGCWSTHPYPYDTLPLQELLRVTTSVPDLSALKVLRLEIRSCFTHGGAQLLAQRDLRLEEVDIALSPEYLSTQDIENVDDFRQLCLAPNVTENWSRSDFWFRLESLYDSSGMSSEVLRSCAGTIKTLASVPTEVSMSTHLTGTGVSHLALYGLVPSLVFSRARTLTVESQPSDGPPLAEIVLSHVPHLFPCVTRAEALVDDMSDALVQRVLGQLPMLEAVLLETTIAFSEESEDETWLRVDQTDKDRPFAERAREATKDTWVYWEQGDTEGSVDFESCQEIAWWCVRATHHLSCLESIFVNITVEGDQGWEQGQAGGDIARVLQECLTHRPGTPPDALRVPFHLLLREYGFEMVELPHVEFDCRVEVRRLGLPVPSQKRITDYFSVARQ</sequence>
<dbReference type="AlphaFoldDB" id="A0A0G4F9J2"/>
<gene>
    <name evidence="2" type="ORF">Vbra_4270</name>
</gene>
<accession>A0A0G4F9J2</accession>
<protein>
    <submittedName>
        <fullName evidence="2">Uncharacterized protein</fullName>
    </submittedName>
</protein>
<evidence type="ECO:0000256" key="1">
    <source>
        <dbReference type="SAM" id="MobiDB-lite"/>
    </source>
</evidence>
<proteinExistence type="predicted"/>
<evidence type="ECO:0000313" key="3">
    <source>
        <dbReference type="Proteomes" id="UP000041254"/>
    </source>
</evidence>
<dbReference type="EMBL" id="CDMY01000395">
    <property type="protein sequence ID" value="CEM09589.1"/>
    <property type="molecule type" value="Genomic_DNA"/>
</dbReference>
<name>A0A0G4F9J2_VITBC</name>
<dbReference type="InParanoid" id="A0A0G4F9J2"/>
<organism evidence="2 3">
    <name type="scientific">Vitrella brassicaformis (strain CCMP3155)</name>
    <dbReference type="NCBI Taxonomy" id="1169540"/>
    <lineage>
        <taxon>Eukaryota</taxon>
        <taxon>Sar</taxon>
        <taxon>Alveolata</taxon>
        <taxon>Colpodellida</taxon>
        <taxon>Vitrellaceae</taxon>
        <taxon>Vitrella</taxon>
    </lineage>
</organism>
<dbReference type="VEuPathDB" id="CryptoDB:Vbra_4270"/>
<reference evidence="2 3" key="1">
    <citation type="submission" date="2014-11" db="EMBL/GenBank/DDBJ databases">
        <authorList>
            <person name="Zhu J."/>
            <person name="Qi W."/>
            <person name="Song R."/>
        </authorList>
    </citation>
    <scope>NUCLEOTIDE SEQUENCE [LARGE SCALE GENOMIC DNA]</scope>
</reference>
<feature type="compositionally biased region" description="Acidic residues" evidence="1">
    <location>
        <begin position="10"/>
        <end position="34"/>
    </location>
</feature>
<evidence type="ECO:0000313" key="2">
    <source>
        <dbReference type="EMBL" id="CEM09589.1"/>
    </source>
</evidence>
<keyword evidence="3" id="KW-1185">Reference proteome</keyword>